<dbReference type="EMBL" id="JAOYEY010000050">
    <property type="protein sequence ID" value="MCV9888393.1"/>
    <property type="molecule type" value="Genomic_DNA"/>
</dbReference>
<organism evidence="2 3">
    <name type="scientific">Metabacillus halosaccharovorans</name>
    <dbReference type="NCBI Taxonomy" id="930124"/>
    <lineage>
        <taxon>Bacteria</taxon>
        <taxon>Bacillati</taxon>
        <taxon>Bacillota</taxon>
        <taxon>Bacilli</taxon>
        <taxon>Bacillales</taxon>
        <taxon>Bacillaceae</taxon>
        <taxon>Metabacillus</taxon>
    </lineage>
</organism>
<proteinExistence type="predicted"/>
<evidence type="ECO:0000256" key="1">
    <source>
        <dbReference type="SAM" id="MobiDB-lite"/>
    </source>
</evidence>
<evidence type="ECO:0000313" key="2">
    <source>
        <dbReference type="EMBL" id="MCV9888393.1"/>
    </source>
</evidence>
<keyword evidence="3" id="KW-1185">Reference proteome</keyword>
<reference evidence="2 3" key="1">
    <citation type="submission" date="2022-10" db="EMBL/GenBank/DDBJ databases">
        <title>Draft genome assembly of moderately radiation resistant bacterium Metabacillus halosaccharovorans.</title>
        <authorList>
            <person name="Pal S."/>
            <person name="Gopinathan A."/>
        </authorList>
    </citation>
    <scope>NUCLEOTIDE SEQUENCE [LARGE SCALE GENOMIC DNA]</scope>
    <source>
        <strain evidence="2 3">VITHBRA001</strain>
    </source>
</reference>
<sequence length="54" mass="6092">MARGKHFNHKEKGHAPTIPNHGQEVTAKNTEHVEYDIKTVGTENDRPVSIKVDE</sequence>
<gene>
    <name evidence="2" type="ORF">OIH86_22330</name>
</gene>
<name>A0ABT3DMV4_9BACI</name>
<evidence type="ECO:0008006" key="4">
    <source>
        <dbReference type="Google" id="ProtNLM"/>
    </source>
</evidence>
<accession>A0ABT3DMV4</accession>
<dbReference type="RefSeq" id="WP_264144495.1">
    <property type="nucleotide sequence ID" value="NZ_JAOYEY010000050.1"/>
</dbReference>
<feature type="compositionally biased region" description="Basic residues" evidence="1">
    <location>
        <begin position="1"/>
        <end position="12"/>
    </location>
</feature>
<comment type="caution">
    <text evidence="2">The sequence shown here is derived from an EMBL/GenBank/DDBJ whole genome shotgun (WGS) entry which is preliminary data.</text>
</comment>
<protein>
    <recommendedName>
        <fullName evidence="4">Hypervirulence associated protein TUDOR domain-containing protein</fullName>
    </recommendedName>
</protein>
<evidence type="ECO:0000313" key="3">
    <source>
        <dbReference type="Proteomes" id="UP001526147"/>
    </source>
</evidence>
<feature type="region of interest" description="Disordered" evidence="1">
    <location>
        <begin position="1"/>
        <end position="32"/>
    </location>
</feature>
<dbReference type="Proteomes" id="UP001526147">
    <property type="component" value="Unassembled WGS sequence"/>
</dbReference>